<name>A0A068S1I3_9FUNG</name>
<dbReference type="OrthoDB" id="630188at2759"/>
<evidence type="ECO:0000313" key="4">
    <source>
        <dbReference type="Proteomes" id="UP000027586"/>
    </source>
</evidence>
<dbReference type="InterPro" id="IPR026057">
    <property type="entry name" value="TBL_C"/>
</dbReference>
<dbReference type="GO" id="GO:0016413">
    <property type="term" value="F:O-acetyltransferase activity"/>
    <property type="evidence" value="ECO:0007669"/>
    <property type="project" value="InterPro"/>
</dbReference>
<comment type="similarity">
    <text evidence="1">Belongs to the PC-esterase family. TBL subfamily.</text>
</comment>
<dbReference type="EMBL" id="CBTN010000032">
    <property type="protein sequence ID" value="CDH55717.1"/>
    <property type="molecule type" value="Genomic_DNA"/>
</dbReference>
<dbReference type="Proteomes" id="UP000027586">
    <property type="component" value="Unassembled WGS sequence"/>
</dbReference>
<proteinExistence type="inferred from homology"/>
<accession>A0A068S1I3</accession>
<keyword evidence="4" id="KW-1185">Reference proteome</keyword>
<evidence type="ECO:0000313" key="3">
    <source>
        <dbReference type="EMBL" id="CDH55717.1"/>
    </source>
</evidence>
<evidence type="ECO:0000259" key="2">
    <source>
        <dbReference type="Pfam" id="PF13839"/>
    </source>
</evidence>
<comment type="caution">
    <text evidence="3">The sequence shown here is derived from an EMBL/GenBank/DDBJ whole genome shotgun (WGS) entry which is preliminary data.</text>
</comment>
<sequence length="416" mass="48113">MPNADTSMPQSMWSRTVYVVAFVWLLLLWLLVWSWRDDGIVPTSERESDGPTNVIAPIEPLITIPEDMGTLCTSDTYNVGQWVRREKLLRADKPSDIEKVAGYHCSGGFPHKCYRRLDEGNEFNRSKHIMDYVWEPSGCELVPFDAKRFAEYLSNHPLVFVGDSINQLEFESMGCLLGEKLTSPPGDTQLSGGDRNMWVSQFVHQDKLHVEGAVTMAYLRSDYLVRLDDFKLMEPNDDEGYIIGKGTNFPWVHALSRFDHIVINTAAHWHTDLKWGPNESDKEMMDAYRRAMRIIFDYLQRNLRPVQRVWVRSTPYGHAKCSRYTEPSKTPFAPTRKEGEFQWDMFEKMDQVWKEMIDEAQDYRIRFFNVSNMANLRGDAHSRPDSDCLHTCLPGPVDDWNKLLFHEIAREAAGSA</sequence>
<dbReference type="STRING" id="1263082.A0A068S1I3"/>
<dbReference type="InterPro" id="IPR029962">
    <property type="entry name" value="TBL"/>
</dbReference>
<dbReference type="PANTHER" id="PTHR32285">
    <property type="entry name" value="PROTEIN TRICHOME BIREFRINGENCE-LIKE 9-RELATED"/>
    <property type="match status" value="1"/>
</dbReference>
<organism evidence="3 4">
    <name type="scientific">Lichtheimia corymbifera JMRC:FSU:9682</name>
    <dbReference type="NCBI Taxonomy" id="1263082"/>
    <lineage>
        <taxon>Eukaryota</taxon>
        <taxon>Fungi</taxon>
        <taxon>Fungi incertae sedis</taxon>
        <taxon>Mucoromycota</taxon>
        <taxon>Mucoromycotina</taxon>
        <taxon>Mucoromycetes</taxon>
        <taxon>Mucorales</taxon>
        <taxon>Lichtheimiaceae</taxon>
        <taxon>Lichtheimia</taxon>
    </lineage>
</organism>
<dbReference type="Pfam" id="PF13839">
    <property type="entry name" value="PC-Esterase"/>
    <property type="match status" value="1"/>
</dbReference>
<feature type="domain" description="Trichome birefringence-like C-terminal" evidence="2">
    <location>
        <begin position="143"/>
        <end position="406"/>
    </location>
</feature>
<dbReference type="AlphaFoldDB" id="A0A068S1I3"/>
<evidence type="ECO:0000256" key="1">
    <source>
        <dbReference type="ARBA" id="ARBA00007727"/>
    </source>
</evidence>
<gene>
    <name evidence="3" type="ORF">LCOR_06833.1</name>
</gene>
<reference evidence="3" key="1">
    <citation type="submission" date="2013-08" db="EMBL/GenBank/DDBJ databases">
        <title>Gene expansion shapes genome architecture in the human pathogen Lichtheimia corymbifera: an evolutionary genomics analysis in the ancient terrestrial Mucorales (Mucoromycotina).</title>
        <authorList>
            <person name="Schwartze V.U."/>
            <person name="Winter S."/>
            <person name="Shelest E."/>
            <person name="Marcet-Houben M."/>
            <person name="Horn F."/>
            <person name="Wehner S."/>
            <person name="Hoffmann K."/>
            <person name="Riege K."/>
            <person name="Sammeth M."/>
            <person name="Nowrousian M."/>
            <person name="Valiante V."/>
            <person name="Linde J."/>
            <person name="Jacobsen I.D."/>
            <person name="Marz M."/>
            <person name="Brakhage A.A."/>
            <person name="Gabaldon T."/>
            <person name="Bocker S."/>
            <person name="Voigt K."/>
        </authorList>
    </citation>
    <scope>NUCLEOTIDE SEQUENCE [LARGE SCALE GENOMIC DNA]</scope>
    <source>
        <strain evidence="3">FSU 9682</strain>
    </source>
</reference>
<protein>
    <submittedName>
        <fullName evidence="3">Duf231 domain containing protein</fullName>
    </submittedName>
</protein>
<dbReference type="PANTHER" id="PTHR32285:SF48">
    <property type="entry name" value="PROTEIN TRICHOME BIREFRINGENCE-LIKE 19"/>
    <property type="match status" value="1"/>
</dbReference>
<dbReference type="GO" id="GO:0005794">
    <property type="term" value="C:Golgi apparatus"/>
    <property type="evidence" value="ECO:0007669"/>
    <property type="project" value="TreeGrafter"/>
</dbReference>
<dbReference type="VEuPathDB" id="FungiDB:LCOR_06833.1"/>